<dbReference type="EMBL" id="JAGQLK010000003">
    <property type="protein sequence ID" value="MCA9382774.1"/>
    <property type="molecule type" value="Genomic_DNA"/>
</dbReference>
<comment type="caution">
    <text evidence="1">The sequence shown here is derived from an EMBL/GenBank/DDBJ whole genome shotgun (WGS) entry which is preliminary data.</text>
</comment>
<evidence type="ECO:0000313" key="1">
    <source>
        <dbReference type="EMBL" id="MCA9382774.1"/>
    </source>
</evidence>
<evidence type="ECO:0000313" key="2">
    <source>
        <dbReference type="Proteomes" id="UP000783287"/>
    </source>
</evidence>
<protein>
    <submittedName>
        <fullName evidence="1">Uncharacterized protein</fullName>
    </submittedName>
</protein>
<sequence length="194" mass="22208">MGEFPGLPFEQYYQQVVSRPYEHVYATEEELTLACAELVSKPITVFHGCTSRSLAFMSDPRPTYNFFVCPDPLYPALIAYSRAYQFGRMYEGVVPMLYQIELDLRALNYTIDYSGLEVNPMGPGNDFRIGYNTGFTTNDIVIYELQLGSNRALDRLRGTDRVVVSEGEELIDLISRNKVVDSDFAIDLFLRHRQ</sequence>
<gene>
    <name evidence="1" type="ORF">KC909_00245</name>
</gene>
<dbReference type="Proteomes" id="UP000783287">
    <property type="component" value="Unassembled WGS sequence"/>
</dbReference>
<proteinExistence type="predicted"/>
<organism evidence="1 2">
    <name type="scientific">Candidatus Dojkabacteria bacterium</name>
    <dbReference type="NCBI Taxonomy" id="2099670"/>
    <lineage>
        <taxon>Bacteria</taxon>
        <taxon>Candidatus Dojkabacteria</taxon>
    </lineage>
</organism>
<accession>A0A955L4B3</accession>
<dbReference type="AlphaFoldDB" id="A0A955L4B3"/>
<name>A0A955L4B3_9BACT</name>
<reference evidence="1" key="2">
    <citation type="journal article" date="2021" name="Microbiome">
        <title>Successional dynamics and alternative stable states in a saline activated sludge microbial community over 9 years.</title>
        <authorList>
            <person name="Wang Y."/>
            <person name="Ye J."/>
            <person name="Ju F."/>
            <person name="Liu L."/>
            <person name="Boyd J.A."/>
            <person name="Deng Y."/>
            <person name="Parks D.H."/>
            <person name="Jiang X."/>
            <person name="Yin X."/>
            <person name="Woodcroft B.J."/>
            <person name="Tyson G.W."/>
            <person name="Hugenholtz P."/>
            <person name="Polz M.F."/>
            <person name="Zhang T."/>
        </authorList>
    </citation>
    <scope>NUCLEOTIDE SEQUENCE</scope>
    <source>
        <strain evidence="1">HKST-UBA14</strain>
    </source>
</reference>
<reference evidence="1" key="1">
    <citation type="submission" date="2020-04" db="EMBL/GenBank/DDBJ databases">
        <authorList>
            <person name="Zhang T."/>
        </authorList>
    </citation>
    <scope>NUCLEOTIDE SEQUENCE</scope>
    <source>
        <strain evidence="1">HKST-UBA14</strain>
    </source>
</reference>